<dbReference type="EMBL" id="BPVZ01000106">
    <property type="protein sequence ID" value="GKV34529.1"/>
    <property type="molecule type" value="Genomic_DNA"/>
</dbReference>
<sequence>MYEVLLEIKSVKKRDRFKQKLMKDGGKRGQCKKWWRQVCNEKEDKMD</sequence>
<protein>
    <submittedName>
        <fullName evidence="1">Uncharacterized protein</fullName>
    </submittedName>
</protein>
<evidence type="ECO:0000313" key="1">
    <source>
        <dbReference type="EMBL" id="GKV34529.1"/>
    </source>
</evidence>
<comment type="caution">
    <text evidence="1">The sequence shown here is derived from an EMBL/GenBank/DDBJ whole genome shotgun (WGS) entry which is preliminary data.</text>
</comment>
<dbReference type="Proteomes" id="UP001054252">
    <property type="component" value="Unassembled WGS sequence"/>
</dbReference>
<name>A0AAV5LBQ2_9ROSI</name>
<keyword evidence="2" id="KW-1185">Reference proteome</keyword>
<proteinExistence type="predicted"/>
<dbReference type="AlphaFoldDB" id="A0AAV5LBQ2"/>
<gene>
    <name evidence="1" type="ORF">SLEP1_g42898</name>
</gene>
<evidence type="ECO:0000313" key="2">
    <source>
        <dbReference type="Proteomes" id="UP001054252"/>
    </source>
</evidence>
<organism evidence="1 2">
    <name type="scientific">Rubroshorea leprosula</name>
    <dbReference type="NCBI Taxonomy" id="152421"/>
    <lineage>
        <taxon>Eukaryota</taxon>
        <taxon>Viridiplantae</taxon>
        <taxon>Streptophyta</taxon>
        <taxon>Embryophyta</taxon>
        <taxon>Tracheophyta</taxon>
        <taxon>Spermatophyta</taxon>
        <taxon>Magnoliopsida</taxon>
        <taxon>eudicotyledons</taxon>
        <taxon>Gunneridae</taxon>
        <taxon>Pentapetalae</taxon>
        <taxon>rosids</taxon>
        <taxon>malvids</taxon>
        <taxon>Malvales</taxon>
        <taxon>Dipterocarpaceae</taxon>
        <taxon>Rubroshorea</taxon>
    </lineage>
</organism>
<accession>A0AAV5LBQ2</accession>
<reference evidence="1 2" key="1">
    <citation type="journal article" date="2021" name="Commun. Biol.">
        <title>The genome of Shorea leprosula (Dipterocarpaceae) highlights the ecological relevance of drought in aseasonal tropical rainforests.</title>
        <authorList>
            <person name="Ng K.K.S."/>
            <person name="Kobayashi M.J."/>
            <person name="Fawcett J.A."/>
            <person name="Hatakeyama M."/>
            <person name="Paape T."/>
            <person name="Ng C.H."/>
            <person name="Ang C.C."/>
            <person name="Tnah L.H."/>
            <person name="Lee C.T."/>
            <person name="Nishiyama T."/>
            <person name="Sese J."/>
            <person name="O'Brien M.J."/>
            <person name="Copetti D."/>
            <person name="Mohd Noor M.I."/>
            <person name="Ong R.C."/>
            <person name="Putra M."/>
            <person name="Sireger I.Z."/>
            <person name="Indrioko S."/>
            <person name="Kosugi Y."/>
            <person name="Izuno A."/>
            <person name="Isagi Y."/>
            <person name="Lee S.L."/>
            <person name="Shimizu K.K."/>
        </authorList>
    </citation>
    <scope>NUCLEOTIDE SEQUENCE [LARGE SCALE GENOMIC DNA]</scope>
    <source>
        <strain evidence="1">214</strain>
    </source>
</reference>